<dbReference type="EMBL" id="VSFG01000009">
    <property type="protein sequence ID" value="TYB41987.1"/>
    <property type="molecule type" value="Genomic_DNA"/>
</dbReference>
<dbReference type="Pfam" id="PF00149">
    <property type="entry name" value="Metallophos"/>
    <property type="match status" value="1"/>
</dbReference>
<evidence type="ECO:0000313" key="4">
    <source>
        <dbReference type="Proteomes" id="UP000323380"/>
    </source>
</evidence>
<feature type="domain" description="Calcineurin-like phosphoesterase" evidence="2">
    <location>
        <begin position="6"/>
        <end position="237"/>
    </location>
</feature>
<sequence>MSGVHAISDLHVGFPENRAFVEGLRPESGDDWLIVAGDVAERFSDVEWTLRTLRERFATVIWTPGNHELWTVKDDPVQLRGEARYRRLVEMCRSLGVLTPEDPYPVWEGEGGPVTIAPLFLLYDYTFRPEGTSTKEEALAVAHEAGVVCTDEVYLHPDPYPTRDAWCDARVAYSEKRLAALAPGTRTVLVNHWPLVREPTRILWYPEFAQWCGTERTADWHRRFGAVSVVYGHLHIPRTIRTDGVPHVEVSVGYPREWRKRGEAPRGPRRVLPPSPETA</sequence>
<dbReference type="InterPro" id="IPR004843">
    <property type="entry name" value="Calcineurin-like_PHP"/>
</dbReference>
<evidence type="ECO:0000313" key="3">
    <source>
        <dbReference type="EMBL" id="TYB41987.1"/>
    </source>
</evidence>
<gene>
    <name evidence="3" type="ORF">FXF69_34295</name>
</gene>
<protein>
    <submittedName>
        <fullName evidence="3">Metallophosphoesterase</fullName>
    </submittedName>
</protein>
<dbReference type="STRING" id="1220554.GCA_001552135_01202"/>
<dbReference type="InterPro" id="IPR052963">
    <property type="entry name" value="Pantetheine_PDE"/>
</dbReference>
<reference evidence="3 4" key="1">
    <citation type="submission" date="2019-08" db="EMBL/GenBank/DDBJ databases">
        <title>Actinomadura sp. nov. CYP1-5 isolated from mountain soil.</title>
        <authorList>
            <person name="Songsumanus A."/>
            <person name="Kuncharoen N."/>
            <person name="Kudo T."/>
            <person name="Yuki M."/>
            <person name="Igarashi Y."/>
            <person name="Tanasupawat S."/>
        </authorList>
    </citation>
    <scope>NUCLEOTIDE SEQUENCE [LARGE SCALE GENOMIC DNA]</scope>
    <source>
        <strain evidence="3 4">JCM 14158</strain>
    </source>
</reference>
<dbReference type="Gene3D" id="3.60.21.10">
    <property type="match status" value="1"/>
</dbReference>
<dbReference type="PANTHER" id="PTHR36492">
    <property type="match status" value="1"/>
</dbReference>
<dbReference type="RefSeq" id="WP_067886167.1">
    <property type="nucleotide sequence ID" value="NZ_VSFG01000009.1"/>
</dbReference>
<name>A0A5D0NCB2_9ACTN</name>
<comment type="caution">
    <text evidence="3">The sequence shown here is derived from an EMBL/GenBank/DDBJ whole genome shotgun (WGS) entry which is preliminary data.</text>
</comment>
<dbReference type="InterPro" id="IPR029052">
    <property type="entry name" value="Metallo-depent_PP-like"/>
</dbReference>
<dbReference type="PANTHER" id="PTHR36492:SF2">
    <property type="entry name" value="[ACYL-CARRIER-PROTEIN] PHOSPHODIESTERASE PPTH"/>
    <property type="match status" value="1"/>
</dbReference>
<feature type="region of interest" description="Disordered" evidence="1">
    <location>
        <begin position="260"/>
        <end position="279"/>
    </location>
</feature>
<dbReference type="Proteomes" id="UP000323380">
    <property type="component" value="Unassembled WGS sequence"/>
</dbReference>
<proteinExistence type="predicted"/>
<evidence type="ECO:0000256" key="1">
    <source>
        <dbReference type="SAM" id="MobiDB-lite"/>
    </source>
</evidence>
<dbReference type="AlphaFoldDB" id="A0A5D0NCB2"/>
<dbReference type="SUPFAM" id="SSF56300">
    <property type="entry name" value="Metallo-dependent phosphatases"/>
    <property type="match status" value="1"/>
</dbReference>
<organism evidence="3 4">
    <name type="scientific">Actinomadura chibensis</name>
    <dbReference type="NCBI Taxonomy" id="392828"/>
    <lineage>
        <taxon>Bacteria</taxon>
        <taxon>Bacillati</taxon>
        <taxon>Actinomycetota</taxon>
        <taxon>Actinomycetes</taxon>
        <taxon>Streptosporangiales</taxon>
        <taxon>Thermomonosporaceae</taxon>
        <taxon>Actinomadura</taxon>
    </lineage>
</organism>
<dbReference type="CDD" id="cd00838">
    <property type="entry name" value="MPP_superfamily"/>
    <property type="match status" value="1"/>
</dbReference>
<keyword evidence="4" id="KW-1185">Reference proteome</keyword>
<accession>A0A5D0NCB2</accession>
<evidence type="ECO:0000259" key="2">
    <source>
        <dbReference type="Pfam" id="PF00149"/>
    </source>
</evidence>
<dbReference type="GO" id="GO:0016787">
    <property type="term" value="F:hydrolase activity"/>
    <property type="evidence" value="ECO:0007669"/>
    <property type="project" value="InterPro"/>
</dbReference>